<dbReference type="Proteomes" id="UP000188318">
    <property type="component" value="Unassembled WGS sequence"/>
</dbReference>
<dbReference type="VEuPathDB" id="FungiDB:ASPCADRAFT_211570"/>
<feature type="transmembrane region" description="Helical" evidence="1">
    <location>
        <begin position="12"/>
        <end position="31"/>
    </location>
</feature>
<keyword evidence="1" id="KW-1133">Transmembrane helix</keyword>
<protein>
    <submittedName>
        <fullName evidence="2">Uncharacterized protein</fullName>
    </submittedName>
</protein>
<gene>
    <name evidence="2" type="ORF">ASPCADRAFT_211570</name>
</gene>
<name>A0A1R3R940_ASPC5</name>
<reference evidence="3" key="1">
    <citation type="journal article" date="2017" name="Genome Biol.">
        <title>Comparative genomics reveals high biological diversity and specific adaptations in the industrially and medically important fungal genus Aspergillus.</title>
        <authorList>
            <person name="de Vries R.P."/>
            <person name="Riley R."/>
            <person name="Wiebenga A."/>
            <person name="Aguilar-Osorio G."/>
            <person name="Amillis S."/>
            <person name="Uchima C.A."/>
            <person name="Anderluh G."/>
            <person name="Asadollahi M."/>
            <person name="Askin M."/>
            <person name="Barry K."/>
            <person name="Battaglia E."/>
            <person name="Bayram O."/>
            <person name="Benocci T."/>
            <person name="Braus-Stromeyer S.A."/>
            <person name="Caldana C."/>
            <person name="Canovas D."/>
            <person name="Cerqueira G.C."/>
            <person name="Chen F."/>
            <person name="Chen W."/>
            <person name="Choi C."/>
            <person name="Clum A."/>
            <person name="Dos Santos R.A."/>
            <person name="Damasio A.R."/>
            <person name="Diallinas G."/>
            <person name="Emri T."/>
            <person name="Fekete E."/>
            <person name="Flipphi M."/>
            <person name="Freyberg S."/>
            <person name="Gallo A."/>
            <person name="Gournas C."/>
            <person name="Habgood R."/>
            <person name="Hainaut M."/>
            <person name="Harispe M.L."/>
            <person name="Henrissat B."/>
            <person name="Hilden K.S."/>
            <person name="Hope R."/>
            <person name="Hossain A."/>
            <person name="Karabika E."/>
            <person name="Karaffa L."/>
            <person name="Karanyi Z."/>
            <person name="Krasevec N."/>
            <person name="Kuo A."/>
            <person name="Kusch H."/>
            <person name="LaButti K."/>
            <person name="Lagendijk E.L."/>
            <person name="Lapidus A."/>
            <person name="Levasseur A."/>
            <person name="Lindquist E."/>
            <person name="Lipzen A."/>
            <person name="Logrieco A.F."/>
            <person name="MacCabe A."/>
            <person name="Maekelae M.R."/>
            <person name="Malavazi I."/>
            <person name="Melin P."/>
            <person name="Meyer V."/>
            <person name="Mielnichuk N."/>
            <person name="Miskei M."/>
            <person name="Molnar A.P."/>
            <person name="Mule G."/>
            <person name="Ngan C.Y."/>
            <person name="Orejas M."/>
            <person name="Orosz E."/>
            <person name="Ouedraogo J.P."/>
            <person name="Overkamp K.M."/>
            <person name="Park H.-S."/>
            <person name="Perrone G."/>
            <person name="Piumi F."/>
            <person name="Punt P.J."/>
            <person name="Ram A.F."/>
            <person name="Ramon A."/>
            <person name="Rauscher S."/>
            <person name="Record E."/>
            <person name="Riano-Pachon D.M."/>
            <person name="Robert V."/>
            <person name="Roehrig J."/>
            <person name="Ruller R."/>
            <person name="Salamov A."/>
            <person name="Salih N.S."/>
            <person name="Samson R.A."/>
            <person name="Sandor E."/>
            <person name="Sanguinetti M."/>
            <person name="Schuetze T."/>
            <person name="Sepcic K."/>
            <person name="Shelest E."/>
            <person name="Sherlock G."/>
            <person name="Sophianopoulou V."/>
            <person name="Squina F.M."/>
            <person name="Sun H."/>
            <person name="Susca A."/>
            <person name="Todd R.B."/>
            <person name="Tsang A."/>
            <person name="Unkles S.E."/>
            <person name="van de Wiele N."/>
            <person name="van Rossen-Uffink D."/>
            <person name="Oliveira J.V."/>
            <person name="Vesth T.C."/>
            <person name="Visser J."/>
            <person name="Yu J.-H."/>
            <person name="Zhou M."/>
            <person name="Andersen M.R."/>
            <person name="Archer D.B."/>
            <person name="Baker S.E."/>
            <person name="Benoit I."/>
            <person name="Brakhage A.A."/>
            <person name="Braus G.H."/>
            <person name="Fischer R."/>
            <person name="Frisvad J.C."/>
            <person name="Goldman G.H."/>
            <person name="Houbraken J."/>
            <person name="Oakley B."/>
            <person name="Pocsi I."/>
            <person name="Scazzocchio C."/>
            <person name="Seiboth B."/>
            <person name="vanKuyk P.A."/>
            <person name="Wortman J."/>
            <person name="Dyer P.S."/>
            <person name="Grigoriev I.V."/>
        </authorList>
    </citation>
    <scope>NUCLEOTIDE SEQUENCE [LARGE SCALE GENOMIC DNA]</scope>
    <source>
        <strain evidence="3">ITEM 5010</strain>
    </source>
</reference>
<feature type="non-terminal residue" evidence="2">
    <location>
        <position position="59"/>
    </location>
</feature>
<sequence>MALDHFTLQATLEAFIVNLIQLLQVLLLGRWIEKEHWYVGASIPLLTIIFARFLYSSTL</sequence>
<keyword evidence="3" id="KW-1185">Reference proteome</keyword>
<dbReference type="AlphaFoldDB" id="A0A1R3R940"/>
<evidence type="ECO:0000313" key="2">
    <source>
        <dbReference type="EMBL" id="OOF90982.1"/>
    </source>
</evidence>
<evidence type="ECO:0000256" key="1">
    <source>
        <dbReference type="SAM" id="Phobius"/>
    </source>
</evidence>
<organism evidence="2 3">
    <name type="scientific">Aspergillus carbonarius (strain ITEM 5010)</name>
    <dbReference type="NCBI Taxonomy" id="602072"/>
    <lineage>
        <taxon>Eukaryota</taxon>
        <taxon>Fungi</taxon>
        <taxon>Dikarya</taxon>
        <taxon>Ascomycota</taxon>
        <taxon>Pezizomycotina</taxon>
        <taxon>Eurotiomycetes</taxon>
        <taxon>Eurotiomycetidae</taxon>
        <taxon>Eurotiales</taxon>
        <taxon>Aspergillaceae</taxon>
        <taxon>Aspergillus</taxon>
        <taxon>Aspergillus subgen. Circumdati</taxon>
    </lineage>
</organism>
<dbReference type="EMBL" id="KV907513">
    <property type="protein sequence ID" value="OOF90982.1"/>
    <property type="molecule type" value="Genomic_DNA"/>
</dbReference>
<keyword evidence="1" id="KW-0472">Membrane</keyword>
<keyword evidence="1" id="KW-0812">Transmembrane</keyword>
<proteinExistence type="predicted"/>
<accession>A0A1R3R940</accession>
<feature type="transmembrane region" description="Helical" evidence="1">
    <location>
        <begin position="37"/>
        <end position="55"/>
    </location>
</feature>
<evidence type="ECO:0000313" key="3">
    <source>
        <dbReference type="Proteomes" id="UP000188318"/>
    </source>
</evidence>